<comment type="subcellular location">
    <subcellularLocation>
        <location evidence="1">Membrane</location>
        <topology evidence="1">Peripheral membrane protein</topology>
    </subcellularLocation>
</comment>
<dbReference type="AlphaFoldDB" id="A0A914ZE55"/>
<dbReference type="FunFam" id="2.30.42.10:FF:000150">
    <property type="entry name" value="Membrane associated guanylate kinase, WW and PDZ domain containing 2"/>
    <property type="match status" value="1"/>
</dbReference>
<proteinExistence type="predicted"/>
<dbReference type="SMART" id="SM00456">
    <property type="entry name" value="WW"/>
    <property type="match status" value="2"/>
</dbReference>
<dbReference type="Pfam" id="PF00595">
    <property type="entry name" value="PDZ"/>
    <property type="match status" value="4"/>
</dbReference>
<dbReference type="InterPro" id="IPR036034">
    <property type="entry name" value="PDZ_sf"/>
</dbReference>
<dbReference type="PANTHER" id="PTHR10316:SF40">
    <property type="entry name" value="LD27118P"/>
    <property type="match status" value="1"/>
</dbReference>
<dbReference type="Pfam" id="PF00625">
    <property type="entry name" value="Guanylate_kin"/>
    <property type="match status" value="1"/>
</dbReference>
<evidence type="ECO:0000256" key="3">
    <source>
        <dbReference type="ARBA" id="ARBA00023136"/>
    </source>
</evidence>
<feature type="domain" description="PDZ" evidence="7">
    <location>
        <begin position="810"/>
        <end position="892"/>
    </location>
</feature>
<accession>A0A914ZE55</accession>
<dbReference type="SMART" id="SM00228">
    <property type="entry name" value="PDZ"/>
    <property type="match status" value="5"/>
</dbReference>
<feature type="domain" description="PDZ" evidence="7">
    <location>
        <begin position="968"/>
        <end position="1038"/>
    </location>
</feature>
<dbReference type="Gene3D" id="2.20.70.10">
    <property type="match status" value="2"/>
</dbReference>
<dbReference type="GO" id="GO:0016020">
    <property type="term" value="C:membrane"/>
    <property type="evidence" value="ECO:0007669"/>
    <property type="project" value="UniProtKB-SubCell"/>
</dbReference>
<dbReference type="SMART" id="SM00072">
    <property type="entry name" value="GuKc"/>
    <property type="match status" value="1"/>
</dbReference>
<evidence type="ECO:0000259" key="6">
    <source>
        <dbReference type="PROSITE" id="PS50052"/>
    </source>
</evidence>
<feature type="domain" description="WW" evidence="5">
    <location>
        <begin position="231"/>
        <end position="264"/>
    </location>
</feature>
<dbReference type="PROSITE" id="PS50052">
    <property type="entry name" value="GUANYLATE_KINASE_2"/>
    <property type="match status" value="1"/>
</dbReference>
<feature type="domain" description="PDZ" evidence="7">
    <location>
        <begin position="705"/>
        <end position="787"/>
    </location>
</feature>
<evidence type="ECO:0000256" key="2">
    <source>
        <dbReference type="ARBA" id="ARBA00022737"/>
    </source>
</evidence>
<feature type="domain" description="PDZ" evidence="7">
    <location>
        <begin position="378"/>
        <end position="449"/>
    </location>
</feature>
<dbReference type="CDD" id="cd06733">
    <property type="entry name" value="PDZ3_MAGI-1_3-like"/>
    <property type="match status" value="1"/>
</dbReference>
<dbReference type="PROSITE" id="PS01159">
    <property type="entry name" value="WW_DOMAIN_1"/>
    <property type="match status" value="2"/>
</dbReference>
<dbReference type="GO" id="GO:0007165">
    <property type="term" value="P:signal transduction"/>
    <property type="evidence" value="ECO:0007669"/>
    <property type="project" value="TreeGrafter"/>
</dbReference>
<sequence>MSLEEASTIERASDDDELAHLQESLDRIEICRKSSPCLAITEDTQKADLLAMLTRIVKVRCHPNEVPFTVHGGAAQSRLILIELIHHSDLLNVLDMDDILLSIDGRKISGMLLSDVRLLLEVSFATKEFITLEVINGGSIPTDLRELLASKEYAQLQMVIRDNVYQKTVPYTTRPPKDGEIDGVHYRFVDVPLFHHMQQTSQLLEHGHYQGHFYGTPKPIEEDDMVSDSKGPLPPNWEVAYSEQGEKYFIDHNSGTTQWEDPRELPEGWEKVDDRVYGTFYVDHVNKRTQYERPCSSGYQGTTIGGSGPPPANLPTSNGSGFAQGSLISNAFASSSAHNRQHRIAHYNCSASPPSQRQHSSTTMFTRDPSQLRGELITTRIVKGPKGLGFTLIGNDGSSIHEEFLQIKSIIPGGPAHRDGILHMGDVLVYVNNECVLGATQSHACRIFQAINIGESVTLQVCRGYPLMLDPTNKIVTENAYAPRSHDEKEILIKKGDDGFGFTIFESLQGQRVKKILYPERCENLLEGDTLLEMRTTYPNGSPSKPFGQEVVTNFRGMPHHELVSVLRDCPVGFWAKLIVRRHSPRHRSRTPTAAFRYGEQRGTPMPSLAPRSKTPAPQPPRPVQTHSSPSTLPPVPHSLSLENGVAGGYYNPRNTIPRQHERGTHEEIYENFSRVRPSSTSLGFATPNYVPMAALFSDGSETVTVNLIRKPNGFGFRVVGGTEEGTCITVGQIVPGGAAAEDGRMRQGDEIIEIDGKNVVGESHATAVQLMQQSAANGHVKLIVRRQKEVPRSTSMPLNQLNVVLNTYDVVLTRSDHDGFGFVIISSVNKNGSTIGRIMEGSPAARCGQLRVGDRVIAVNGIDILSLAHNEIVNLIKDSGLSVRLTIAPPSPASPSQTGMQFSSSQTGLPYAPPSGRSLSYQNGGPHFSGAYNNPYETSHYRHLGQNGYSTATVSPIPPEAEPSLISVELNRGPKGFGFSIRGGQEFDAMPLFVLRIAEDGPAASDGKLRVGDQLIEINGQSTKGMTHANAIQIIKQYPTVKLLVRRPQGY</sequence>
<dbReference type="PROSITE" id="PS50106">
    <property type="entry name" value="PDZ"/>
    <property type="match status" value="4"/>
</dbReference>
<feature type="domain" description="Guanylate kinase-like" evidence="6">
    <location>
        <begin position="126"/>
        <end position="216"/>
    </location>
</feature>
<reference evidence="9" key="1">
    <citation type="submission" date="2022-11" db="UniProtKB">
        <authorList>
            <consortium name="WormBaseParasite"/>
        </authorList>
    </citation>
    <scope>IDENTIFICATION</scope>
</reference>
<dbReference type="InterPro" id="IPR020590">
    <property type="entry name" value="Guanylate_kinase_CS"/>
</dbReference>
<dbReference type="Proteomes" id="UP000887569">
    <property type="component" value="Unplaced"/>
</dbReference>
<dbReference type="Gene3D" id="3.30.63.10">
    <property type="entry name" value="Guanylate Kinase phosphate binding domain"/>
    <property type="match status" value="1"/>
</dbReference>
<feature type="region of interest" description="Disordered" evidence="4">
    <location>
        <begin position="893"/>
        <end position="917"/>
    </location>
</feature>
<dbReference type="InterPro" id="IPR027417">
    <property type="entry name" value="P-loop_NTPase"/>
</dbReference>
<feature type="compositionally biased region" description="Polar residues" evidence="4">
    <location>
        <begin position="895"/>
        <end position="909"/>
    </location>
</feature>
<evidence type="ECO:0000313" key="8">
    <source>
        <dbReference type="Proteomes" id="UP000887569"/>
    </source>
</evidence>
<dbReference type="FunFam" id="2.30.42.10:FF:000005">
    <property type="entry name" value="Membrane associated guanylate kinase, WW and PDZ domain containing 1"/>
    <property type="match status" value="1"/>
</dbReference>
<dbReference type="GO" id="GO:0005737">
    <property type="term" value="C:cytoplasm"/>
    <property type="evidence" value="ECO:0007669"/>
    <property type="project" value="TreeGrafter"/>
</dbReference>
<dbReference type="PANTHER" id="PTHR10316">
    <property type="entry name" value="MEMBRANE ASSOCIATED GUANYLATE KINASE-RELATED"/>
    <property type="match status" value="1"/>
</dbReference>
<evidence type="ECO:0000256" key="4">
    <source>
        <dbReference type="SAM" id="MobiDB-lite"/>
    </source>
</evidence>
<dbReference type="InterPro" id="IPR008144">
    <property type="entry name" value="Guanylate_kin-like_dom"/>
</dbReference>
<feature type="region of interest" description="Disordered" evidence="4">
    <location>
        <begin position="586"/>
        <end position="661"/>
    </location>
</feature>
<dbReference type="SUPFAM" id="SSF50156">
    <property type="entry name" value="PDZ domain-like"/>
    <property type="match status" value="5"/>
</dbReference>
<feature type="domain" description="WW" evidence="5">
    <location>
        <begin position="263"/>
        <end position="296"/>
    </location>
</feature>
<dbReference type="CDD" id="cd00201">
    <property type="entry name" value="WW"/>
    <property type="match status" value="2"/>
</dbReference>
<protein>
    <submittedName>
        <fullName evidence="9">PDZ domain-containing protein</fullName>
    </submittedName>
</protein>
<evidence type="ECO:0000313" key="9">
    <source>
        <dbReference type="WBParaSite" id="PgB02X_g091_t02"/>
    </source>
</evidence>
<name>A0A914ZE55_PARUN</name>
<dbReference type="InterPro" id="IPR001478">
    <property type="entry name" value="PDZ"/>
</dbReference>
<keyword evidence="3" id="KW-0472">Membrane</keyword>
<dbReference type="InterPro" id="IPR036020">
    <property type="entry name" value="WW_dom_sf"/>
</dbReference>
<keyword evidence="8" id="KW-1185">Reference proteome</keyword>
<dbReference type="CDD" id="cd06735">
    <property type="entry name" value="PDZ5_MAGI-1_3-like"/>
    <property type="match status" value="1"/>
</dbReference>
<dbReference type="InterPro" id="IPR001202">
    <property type="entry name" value="WW_dom"/>
</dbReference>
<dbReference type="CDD" id="cd06734">
    <property type="entry name" value="PDZ4_MAGI-1_3-like"/>
    <property type="match status" value="1"/>
</dbReference>
<organism evidence="8 9">
    <name type="scientific">Parascaris univalens</name>
    <name type="common">Nematode worm</name>
    <dbReference type="NCBI Taxonomy" id="6257"/>
    <lineage>
        <taxon>Eukaryota</taxon>
        <taxon>Metazoa</taxon>
        <taxon>Ecdysozoa</taxon>
        <taxon>Nematoda</taxon>
        <taxon>Chromadorea</taxon>
        <taxon>Rhabditida</taxon>
        <taxon>Spirurina</taxon>
        <taxon>Ascaridomorpha</taxon>
        <taxon>Ascaridoidea</taxon>
        <taxon>Ascarididae</taxon>
        <taxon>Parascaris</taxon>
    </lineage>
</organism>
<dbReference type="SUPFAM" id="SSF52540">
    <property type="entry name" value="P-loop containing nucleoside triphosphate hydrolases"/>
    <property type="match status" value="1"/>
</dbReference>
<dbReference type="PROSITE" id="PS50020">
    <property type="entry name" value="WW_DOMAIN_2"/>
    <property type="match status" value="2"/>
</dbReference>
<dbReference type="InterPro" id="IPR008145">
    <property type="entry name" value="GK/Ca_channel_bsu"/>
</dbReference>
<dbReference type="Gene3D" id="2.30.42.10">
    <property type="match status" value="5"/>
</dbReference>
<keyword evidence="2" id="KW-0677">Repeat</keyword>
<dbReference type="FunFam" id="3.30.63.10:FF:000002">
    <property type="entry name" value="Guanylate kinase 1"/>
    <property type="match status" value="1"/>
</dbReference>
<dbReference type="PROSITE" id="PS00856">
    <property type="entry name" value="GUANYLATE_KINASE_1"/>
    <property type="match status" value="1"/>
</dbReference>
<evidence type="ECO:0000256" key="1">
    <source>
        <dbReference type="ARBA" id="ARBA00004170"/>
    </source>
</evidence>
<evidence type="ECO:0000259" key="7">
    <source>
        <dbReference type="PROSITE" id="PS50106"/>
    </source>
</evidence>
<evidence type="ECO:0000259" key="5">
    <source>
        <dbReference type="PROSITE" id="PS50020"/>
    </source>
</evidence>
<dbReference type="SUPFAM" id="SSF51045">
    <property type="entry name" value="WW domain"/>
    <property type="match status" value="2"/>
</dbReference>
<dbReference type="Pfam" id="PF00397">
    <property type="entry name" value="WW"/>
    <property type="match status" value="2"/>
</dbReference>
<dbReference type="WBParaSite" id="PgB02X_g091_t02">
    <property type="protein sequence ID" value="PgB02X_g091_t02"/>
    <property type="gene ID" value="PgB02X_g091"/>
</dbReference>
<dbReference type="FunFam" id="2.20.70.10:FF:000001">
    <property type="entry name" value="Membrane-associated guanylate kinase, WW and PDZ domain-containing protein 1"/>
    <property type="match status" value="1"/>
</dbReference>
<dbReference type="GO" id="GO:0034330">
    <property type="term" value="P:cell junction organization"/>
    <property type="evidence" value="ECO:0007669"/>
    <property type="project" value="UniProtKB-ARBA"/>
</dbReference>